<evidence type="ECO:0000313" key="12">
    <source>
        <dbReference type="EMBL" id="KAH9526119.1"/>
    </source>
</evidence>
<dbReference type="CDD" id="cd00051">
    <property type="entry name" value="EFh"/>
    <property type="match status" value="1"/>
</dbReference>
<feature type="transmembrane region" description="Helical" evidence="9">
    <location>
        <begin position="491"/>
        <end position="511"/>
    </location>
</feature>
<dbReference type="EMBL" id="ASGP02000001">
    <property type="protein sequence ID" value="KAH9526119.1"/>
    <property type="molecule type" value="Genomic_DNA"/>
</dbReference>
<dbReference type="PROSITE" id="PS50222">
    <property type="entry name" value="EF_HAND_2"/>
    <property type="match status" value="3"/>
</dbReference>
<dbReference type="PROSITE" id="PS00636">
    <property type="entry name" value="DNAJ_1"/>
    <property type="match status" value="1"/>
</dbReference>
<dbReference type="InterPro" id="IPR002048">
    <property type="entry name" value="EF_hand_dom"/>
</dbReference>
<name>A0A922L827_DERFA</name>
<dbReference type="InterPro" id="IPR011992">
    <property type="entry name" value="EF-hand-dom_pair"/>
</dbReference>
<dbReference type="AlphaFoldDB" id="A0A922L827"/>
<feature type="transmembrane region" description="Helical" evidence="9">
    <location>
        <begin position="381"/>
        <end position="400"/>
    </location>
</feature>
<dbReference type="InterPro" id="IPR001623">
    <property type="entry name" value="DnaJ_domain"/>
</dbReference>
<dbReference type="PANTHER" id="PTHR44176">
    <property type="entry name" value="DNAJ HOMOLOG SUBFAMILY C MEMBER 25"/>
    <property type="match status" value="1"/>
</dbReference>
<evidence type="ECO:0000256" key="3">
    <source>
        <dbReference type="ARBA" id="ARBA00022837"/>
    </source>
</evidence>
<dbReference type="PRINTS" id="PR00625">
    <property type="entry name" value="JDOMAIN"/>
</dbReference>
<evidence type="ECO:0000256" key="7">
    <source>
        <dbReference type="ARBA" id="ARBA00024193"/>
    </source>
</evidence>
<feature type="domain" description="EF-hand" evidence="11">
    <location>
        <begin position="156"/>
        <end position="191"/>
    </location>
</feature>
<dbReference type="InterPro" id="IPR044632">
    <property type="entry name" value="DNAJC25-like"/>
</dbReference>
<dbReference type="FunFam" id="1.10.287.110:FF:000036">
    <property type="entry name" value="dnaJ homolog subfamily C member 25"/>
    <property type="match status" value="1"/>
</dbReference>
<feature type="coiled-coil region" evidence="8">
    <location>
        <begin position="447"/>
        <end position="474"/>
    </location>
</feature>
<evidence type="ECO:0000256" key="5">
    <source>
        <dbReference type="ARBA" id="ARBA00023136"/>
    </source>
</evidence>
<reference evidence="12" key="1">
    <citation type="submission" date="2013-05" db="EMBL/GenBank/DDBJ databases">
        <authorList>
            <person name="Yim A.K.Y."/>
            <person name="Chan T.F."/>
            <person name="Ji K.M."/>
            <person name="Liu X.Y."/>
            <person name="Zhou J.W."/>
            <person name="Li R.Q."/>
            <person name="Yang K.Y."/>
            <person name="Li J."/>
            <person name="Li M."/>
            <person name="Law P.T.W."/>
            <person name="Wu Y.L."/>
            <person name="Cai Z.L."/>
            <person name="Qin H."/>
            <person name="Bao Y."/>
            <person name="Leung R.K.K."/>
            <person name="Ng P.K.S."/>
            <person name="Zou J."/>
            <person name="Zhong X.J."/>
            <person name="Ran P.X."/>
            <person name="Zhong N.S."/>
            <person name="Liu Z.G."/>
            <person name="Tsui S.K.W."/>
        </authorList>
    </citation>
    <scope>NUCLEOTIDE SEQUENCE</scope>
    <source>
        <strain evidence="12">Derf</strain>
        <tissue evidence="12">Whole organism</tissue>
    </source>
</reference>
<dbReference type="GO" id="GO:0006457">
    <property type="term" value="P:protein folding"/>
    <property type="evidence" value="ECO:0007669"/>
    <property type="project" value="InterPro"/>
</dbReference>
<protein>
    <submittedName>
        <fullName evidence="12">DnaJ sub C member 25</fullName>
    </submittedName>
</protein>
<comment type="similarity">
    <text evidence="7">Belongs to the DNAJC25 family.</text>
</comment>
<evidence type="ECO:0000256" key="6">
    <source>
        <dbReference type="ARBA" id="ARBA00023186"/>
    </source>
</evidence>
<dbReference type="PROSITE" id="PS00018">
    <property type="entry name" value="EF_HAND_1"/>
    <property type="match status" value="1"/>
</dbReference>
<dbReference type="SMART" id="SM00271">
    <property type="entry name" value="DnaJ"/>
    <property type="match status" value="1"/>
</dbReference>
<comment type="caution">
    <text evidence="12">The sequence shown here is derived from an EMBL/GenBank/DDBJ whole genome shotgun (WGS) entry which is preliminary data.</text>
</comment>
<evidence type="ECO:0000259" key="10">
    <source>
        <dbReference type="PROSITE" id="PS50076"/>
    </source>
</evidence>
<feature type="domain" description="EF-hand" evidence="11">
    <location>
        <begin position="84"/>
        <end position="119"/>
    </location>
</feature>
<dbReference type="PANTHER" id="PTHR44176:SF1">
    <property type="entry name" value="DNAJ HOMOLOG SUBFAMILY C MEMBER 25"/>
    <property type="match status" value="1"/>
</dbReference>
<evidence type="ECO:0000259" key="11">
    <source>
        <dbReference type="PROSITE" id="PS50222"/>
    </source>
</evidence>
<accession>A0A922L827</accession>
<dbReference type="CDD" id="cd06257">
    <property type="entry name" value="DnaJ"/>
    <property type="match status" value="1"/>
</dbReference>
<evidence type="ECO:0000256" key="8">
    <source>
        <dbReference type="SAM" id="Coils"/>
    </source>
</evidence>
<keyword evidence="3" id="KW-0106">Calcium</keyword>
<dbReference type="GO" id="GO:0005509">
    <property type="term" value="F:calcium ion binding"/>
    <property type="evidence" value="ECO:0007669"/>
    <property type="project" value="InterPro"/>
</dbReference>
<comment type="subcellular location">
    <subcellularLocation>
        <location evidence="1">Membrane</location>
        <topology evidence="1">Multi-pass membrane protein</topology>
    </subcellularLocation>
</comment>
<feature type="domain" description="J" evidence="10">
    <location>
        <begin position="291"/>
        <end position="359"/>
    </location>
</feature>
<evidence type="ECO:0000256" key="9">
    <source>
        <dbReference type="SAM" id="Phobius"/>
    </source>
</evidence>
<proteinExistence type="inferred from homology"/>
<dbReference type="PROSITE" id="PS50076">
    <property type="entry name" value="DNAJ_2"/>
    <property type="match status" value="1"/>
</dbReference>
<dbReference type="InterPro" id="IPR018253">
    <property type="entry name" value="DnaJ_domain_CS"/>
</dbReference>
<keyword evidence="8" id="KW-0175">Coiled coil</keyword>
<keyword evidence="13" id="KW-1185">Reference proteome</keyword>
<evidence type="ECO:0000256" key="4">
    <source>
        <dbReference type="ARBA" id="ARBA00022989"/>
    </source>
</evidence>
<evidence type="ECO:0000256" key="1">
    <source>
        <dbReference type="ARBA" id="ARBA00004141"/>
    </source>
</evidence>
<evidence type="ECO:0000313" key="13">
    <source>
        <dbReference type="Proteomes" id="UP000790347"/>
    </source>
</evidence>
<gene>
    <name evidence="12" type="primary">DNAJC25_1</name>
    <name evidence="12" type="ORF">DERF_000231</name>
</gene>
<sequence>MYMWCGPKTLNHIVRKSYIHLNFILKFKICGIKLNRINSTNMPRPITAQTRNEQLLMEKSARQLAVTSDPVEKIRLLCLQRGTTGIMALGRQFRIMDDNRSGDLSYQEFRNGLEDLGYQASDEEYKNVFEIFDQDGSGTIRYDEFLKAIRPPMNMMRISLVEKAFDKLDKTGDGIVNIQDLQGVYNIKSHPEYLNGNKTEQELLEDFIKKFESNDSSDGQLTKTEFLAYYSGVSASIDEDIIHHRIGIDQFFATMKTNKNITFIVLFITTLINNLNFCHAFLEGLYCGQDNCYDVLKVTRETSKEEISRSYRSLARKWHPDLHRGEEAKAIATKQFQLIAQAYEVLRDDESRKDYDYMLDNPEEYYHHYYRYYRRVYAPKVDVRIVIVVTITLISIYQYYGSNSRYKEAIDYFVTVPKYRIQAKDIAIDEGIWPTVTSTSDGKSRVKQRGSGNKQKLKEELKQEEEACIRKVIEDKMNIKGAYSKPSYKDILWVQLFLIPVFIAQYIYWHARWIYKFDIKKEPLGEEEKHYIMRKFMNLSEFQWAQKDQYEIDEYMREELWIRENFEPWKKKKDDDVRAKLAENSAYKRYRRYMRKGGPGQITFLDD</sequence>
<dbReference type="Gene3D" id="1.10.238.10">
    <property type="entry name" value="EF-hand"/>
    <property type="match status" value="2"/>
</dbReference>
<keyword evidence="5 9" id="KW-0472">Membrane</keyword>
<dbReference type="GO" id="GO:0005789">
    <property type="term" value="C:endoplasmic reticulum membrane"/>
    <property type="evidence" value="ECO:0007669"/>
    <property type="project" value="TreeGrafter"/>
</dbReference>
<keyword evidence="6" id="KW-0143">Chaperone</keyword>
<dbReference type="SMART" id="SM00054">
    <property type="entry name" value="EFh"/>
    <property type="match status" value="3"/>
</dbReference>
<feature type="domain" description="EF-hand" evidence="11">
    <location>
        <begin position="120"/>
        <end position="155"/>
    </location>
</feature>
<reference evidence="12" key="2">
    <citation type="journal article" date="2022" name="Res Sq">
        <title>Comparative Genomics Reveals Insights into the Divergent Evolution of Astigmatic Mites and Household Pest Adaptations.</title>
        <authorList>
            <person name="Xiong Q."/>
            <person name="Wan A.T.-Y."/>
            <person name="Liu X.-Y."/>
            <person name="Fung C.S.-H."/>
            <person name="Xiao X."/>
            <person name="Malainual N."/>
            <person name="Hou J."/>
            <person name="Wang L."/>
            <person name="Wang M."/>
            <person name="Yang K."/>
            <person name="Cui Y."/>
            <person name="Leung E."/>
            <person name="Nong W."/>
            <person name="Shin S.-K."/>
            <person name="Au S."/>
            <person name="Jeong K.Y."/>
            <person name="Chew F.T."/>
            <person name="Hui J."/>
            <person name="Leung T.F."/>
            <person name="Tungtrongchitr A."/>
            <person name="Zhong N."/>
            <person name="Liu Z."/>
            <person name="Tsui S."/>
        </authorList>
    </citation>
    <scope>NUCLEOTIDE SEQUENCE</scope>
    <source>
        <strain evidence="12">Derf</strain>
        <tissue evidence="12">Whole organism</tissue>
    </source>
</reference>
<keyword evidence="4 9" id="KW-1133">Transmembrane helix</keyword>
<dbReference type="SUPFAM" id="SSF47473">
    <property type="entry name" value="EF-hand"/>
    <property type="match status" value="1"/>
</dbReference>
<dbReference type="InterPro" id="IPR036869">
    <property type="entry name" value="J_dom_sf"/>
</dbReference>
<keyword evidence="2 9" id="KW-0812">Transmembrane</keyword>
<dbReference type="Pfam" id="PF13499">
    <property type="entry name" value="EF-hand_7"/>
    <property type="match status" value="2"/>
</dbReference>
<organism evidence="12 13">
    <name type="scientific">Dermatophagoides farinae</name>
    <name type="common">American house dust mite</name>
    <dbReference type="NCBI Taxonomy" id="6954"/>
    <lineage>
        <taxon>Eukaryota</taxon>
        <taxon>Metazoa</taxon>
        <taxon>Ecdysozoa</taxon>
        <taxon>Arthropoda</taxon>
        <taxon>Chelicerata</taxon>
        <taxon>Arachnida</taxon>
        <taxon>Acari</taxon>
        <taxon>Acariformes</taxon>
        <taxon>Sarcoptiformes</taxon>
        <taxon>Astigmata</taxon>
        <taxon>Psoroptidia</taxon>
        <taxon>Analgoidea</taxon>
        <taxon>Pyroglyphidae</taxon>
        <taxon>Dermatophagoidinae</taxon>
        <taxon>Dermatophagoides</taxon>
    </lineage>
</organism>
<dbReference type="SUPFAM" id="SSF46565">
    <property type="entry name" value="Chaperone J-domain"/>
    <property type="match status" value="1"/>
</dbReference>
<evidence type="ECO:0000256" key="2">
    <source>
        <dbReference type="ARBA" id="ARBA00022692"/>
    </source>
</evidence>
<dbReference type="InterPro" id="IPR018247">
    <property type="entry name" value="EF_Hand_1_Ca_BS"/>
</dbReference>
<dbReference type="Proteomes" id="UP000790347">
    <property type="component" value="Unassembled WGS sequence"/>
</dbReference>
<dbReference type="Pfam" id="PF00226">
    <property type="entry name" value="DnaJ"/>
    <property type="match status" value="1"/>
</dbReference>
<dbReference type="Gene3D" id="1.10.287.110">
    <property type="entry name" value="DnaJ domain"/>
    <property type="match status" value="1"/>
</dbReference>